<dbReference type="EMBL" id="PCWN01000007">
    <property type="protein sequence ID" value="PIR04056.1"/>
    <property type="molecule type" value="Genomic_DNA"/>
</dbReference>
<dbReference type="Proteomes" id="UP000229600">
    <property type="component" value="Unassembled WGS sequence"/>
</dbReference>
<evidence type="ECO:0000256" key="6">
    <source>
        <dbReference type="ARBA" id="ARBA00022692"/>
    </source>
</evidence>
<evidence type="ECO:0000256" key="5">
    <source>
        <dbReference type="ARBA" id="ARBA00022618"/>
    </source>
</evidence>
<evidence type="ECO:0000256" key="4">
    <source>
        <dbReference type="ARBA" id="ARBA00022475"/>
    </source>
</evidence>
<dbReference type="InterPro" id="IPR040690">
    <property type="entry name" value="FtsX_ECD"/>
</dbReference>
<evidence type="ECO:0000256" key="10">
    <source>
        <dbReference type="PIRNR" id="PIRNR003097"/>
    </source>
</evidence>
<evidence type="ECO:0000256" key="1">
    <source>
        <dbReference type="ARBA" id="ARBA00004651"/>
    </source>
</evidence>
<dbReference type="InterPro" id="IPR003838">
    <property type="entry name" value="ABC3_permease_C"/>
</dbReference>
<keyword evidence="7 11" id="KW-1133">Transmembrane helix</keyword>
<evidence type="ECO:0000256" key="9">
    <source>
        <dbReference type="ARBA" id="ARBA00023306"/>
    </source>
</evidence>
<evidence type="ECO:0000256" key="2">
    <source>
        <dbReference type="ARBA" id="ARBA00007379"/>
    </source>
</evidence>
<evidence type="ECO:0000256" key="3">
    <source>
        <dbReference type="ARBA" id="ARBA00021907"/>
    </source>
</evidence>
<proteinExistence type="inferred from homology"/>
<dbReference type="AlphaFoldDB" id="A0A2H0N7G5"/>
<evidence type="ECO:0000313" key="15">
    <source>
        <dbReference type="Proteomes" id="UP000229600"/>
    </source>
</evidence>
<evidence type="ECO:0000256" key="8">
    <source>
        <dbReference type="ARBA" id="ARBA00023136"/>
    </source>
</evidence>
<accession>A0A2H0N7G5</accession>
<dbReference type="PANTHER" id="PTHR47755:SF1">
    <property type="entry name" value="CELL DIVISION PROTEIN FTSX"/>
    <property type="match status" value="1"/>
</dbReference>
<comment type="caution">
    <text evidence="14">The sequence shown here is derived from an EMBL/GenBank/DDBJ whole genome shotgun (WGS) entry which is preliminary data.</text>
</comment>
<evidence type="ECO:0000259" key="12">
    <source>
        <dbReference type="Pfam" id="PF02687"/>
    </source>
</evidence>
<feature type="transmembrane region" description="Helical" evidence="11">
    <location>
        <begin position="290"/>
        <end position="314"/>
    </location>
</feature>
<protein>
    <recommendedName>
        <fullName evidence="3 10">Cell division protein FtsX</fullName>
    </recommendedName>
</protein>
<dbReference type="PANTHER" id="PTHR47755">
    <property type="entry name" value="CELL DIVISION PROTEIN FTSX"/>
    <property type="match status" value="1"/>
</dbReference>
<feature type="transmembrane region" description="Helical" evidence="11">
    <location>
        <begin position="247"/>
        <end position="269"/>
    </location>
</feature>
<dbReference type="Gene3D" id="3.30.70.3040">
    <property type="match status" value="1"/>
</dbReference>
<dbReference type="GO" id="GO:0005886">
    <property type="term" value="C:plasma membrane"/>
    <property type="evidence" value="ECO:0007669"/>
    <property type="project" value="UniProtKB-SubCell"/>
</dbReference>
<evidence type="ECO:0000313" key="14">
    <source>
        <dbReference type="EMBL" id="PIR04056.1"/>
    </source>
</evidence>
<dbReference type="Pfam" id="PF02687">
    <property type="entry name" value="FtsX"/>
    <property type="match status" value="1"/>
</dbReference>
<feature type="domain" description="FtsX extracellular" evidence="13">
    <location>
        <begin position="76"/>
        <end position="161"/>
    </location>
</feature>
<evidence type="ECO:0000259" key="13">
    <source>
        <dbReference type="Pfam" id="PF18075"/>
    </source>
</evidence>
<keyword evidence="9 10" id="KW-0131">Cell cycle</keyword>
<keyword evidence="8 10" id="KW-0472">Membrane</keyword>
<feature type="transmembrane region" description="Helical" evidence="11">
    <location>
        <begin position="195"/>
        <end position="215"/>
    </location>
</feature>
<feature type="domain" description="ABC3 transporter permease C-terminal" evidence="12">
    <location>
        <begin position="198"/>
        <end position="319"/>
    </location>
</feature>
<organism evidence="14 15">
    <name type="scientific">Candidatus Magasanikbacteria bacterium CG11_big_fil_rev_8_21_14_0_20_39_34</name>
    <dbReference type="NCBI Taxonomy" id="1974653"/>
    <lineage>
        <taxon>Bacteria</taxon>
        <taxon>Candidatus Magasanikiibacteriota</taxon>
    </lineage>
</organism>
<evidence type="ECO:0000256" key="7">
    <source>
        <dbReference type="ARBA" id="ARBA00022989"/>
    </source>
</evidence>
<reference evidence="14 15" key="1">
    <citation type="submission" date="2017-09" db="EMBL/GenBank/DDBJ databases">
        <title>Depth-based differentiation of microbial function through sediment-hosted aquifers and enrichment of novel symbionts in the deep terrestrial subsurface.</title>
        <authorList>
            <person name="Probst A.J."/>
            <person name="Ladd B."/>
            <person name="Jarett J.K."/>
            <person name="Geller-Mcgrath D.E."/>
            <person name="Sieber C.M."/>
            <person name="Emerson J.B."/>
            <person name="Anantharaman K."/>
            <person name="Thomas B.C."/>
            <person name="Malmstrom R."/>
            <person name="Stieglmeier M."/>
            <person name="Klingl A."/>
            <person name="Woyke T."/>
            <person name="Ryan C.M."/>
            <person name="Banfield J.F."/>
        </authorList>
    </citation>
    <scope>NUCLEOTIDE SEQUENCE [LARGE SCALE GENOMIC DNA]</scope>
    <source>
        <strain evidence="14">CG11_big_fil_rev_8_21_14_0_20_39_34</strain>
    </source>
</reference>
<gene>
    <name evidence="14" type="ORF">COV59_02630</name>
</gene>
<comment type="subcellular location">
    <subcellularLocation>
        <location evidence="1">Cell membrane</location>
        <topology evidence="1">Multi-pass membrane protein</topology>
    </subcellularLocation>
</comment>
<dbReference type="Pfam" id="PF18075">
    <property type="entry name" value="FtsX_ECD"/>
    <property type="match status" value="1"/>
</dbReference>
<dbReference type="InterPro" id="IPR004513">
    <property type="entry name" value="FtsX"/>
</dbReference>
<feature type="transmembrane region" description="Helical" evidence="11">
    <location>
        <begin position="36"/>
        <end position="60"/>
    </location>
</feature>
<keyword evidence="5 10" id="KW-0132">Cell division</keyword>
<keyword evidence="4 10" id="KW-1003">Cell membrane</keyword>
<sequence length="320" mass="36431">MARLPQIKKRVNINYSMFVFSFFRIIKFAFQDLVRNFSLSLMTVMILVLMLLSVNTLIAIRALTNEATSWVKEQIDVSIYFSHDASEDQINEIVDYINSFPEVVSAEFHTADQELEKFKQDHKNSPTILSSLDELGENPLGPTLVVKTRDPGDYEKIISSLSVPEYEKIIDAKTFGDTEVVIDRVQSITTQVERLSFTLSILFAVIAFIIIFNTIRVAIYTQRQEIGIKKLVGATNWFVRGPYLMEALIFTCISIAITAGVVYFSSLFLDPYVSIVFQKEAFLTNYFTSNIMWLLSVQFGAVLILNILSGSLAMRKYLRT</sequence>
<keyword evidence="6 11" id="KW-0812">Transmembrane</keyword>
<evidence type="ECO:0000256" key="11">
    <source>
        <dbReference type="SAM" id="Phobius"/>
    </source>
</evidence>
<name>A0A2H0N7G5_9BACT</name>
<dbReference type="GO" id="GO:0051301">
    <property type="term" value="P:cell division"/>
    <property type="evidence" value="ECO:0007669"/>
    <property type="project" value="UniProtKB-KW"/>
</dbReference>
<comment type="similarity">
    <text evidence="2 10">Belongs to the ABC-4 integral membrane protein family. FtsX subfamily.</text>
</comment>
<dbReference type="PIRSF" id="PIRSF003097">
    <property type="entry name" value="FtsX"/>
    <property type="match status" value="1"/>
</dbReference>